<accession>A0A7M1LFS5</accession>
<evidence type="ECO:0000256" key="1">
    <source>
        <dbReference type="PROSITE-ProRule" id="PRU00110"/>
    </source>
</evidence>
<dbReference type="GO" id="GO:0000160">
    <property type="term" value="P:phosphorelay signal transduction system"/>
    <property type="evidence" value="ECO:0007669"/>
    <property type="project" value="InterPro"/>
</dbReference>
<protein>
    <recommendedName>
        <fullName evidence="2">HPt domain-containing protein</fullName>
    </recommendedName>
</protein>
<dbReference type="Proteomes" id="UP000594749">
    <property type="component" value="Chromosome"/>
</dbReference>
<proteinExistence type="predicted"/>
<sequence>MLLYSSNFELLGMSKSVLDLVGYPSFGSFCSSYSDISDLFVNKKGDETFYIESMLNSKKPLNVELRDRDNKVIKAQMYVEKIENYYVVFLSPSYKKELPKALQTLTLDRKYSNSFLISNIFRQSFSSEVKRLEEESFHNNANKDSVDMEWFLYTINKLGVKEDSFLQMLDELVKYTDENSEFLHESLVFGDRSSYSNILDKIKDTSKSLGIKPLARSVYKLENSQISEISANFREYQGIITEIKKIIDKRNAS</sequence>
<feature type="domain" description="HPt" evidence="2">
    <location>
        <begin position="161"/>
        <end position="253"/>
    </location>
</feature>
<evidence type="ECO:0000259" key="2">
    <source>
        <dbReference type="PROSITE" id="PS50894"/>
    </source>
</evidence>
<comment type="caution">
    <text evidence="1">Lacks conserved residue(s) required for the propagation of feature annotation.</text>
</comment>
<keyword evidence="4" id="KW-1185">Reference proteome</keyword>
<dbReference type="RefSeq" id="WP_025803012.1">
    <property type="nucleotide sequence ID" value="NZ_CP053842.1"/>
</dbReference>
<name>A0A7M1LFS5_9BACT</name>
<evidence type="ECO:0000313" key="3">
    <source>
        <dbReference type="EMBL" id="QOQ87449.1"/>
    </source>
</evidence>
<reference evidence="3 4" key="1">
    <citation type="submission" date="2020-10" db="EMBL/GenBank/DDBJ databases">
        <title>Campylobacter and Helicobacter PacBio genomes.</title>
        <authorList>
            <person name="Lane C."/>
        </authorList>
    </citation>
    <scope>NUCLEOTIDE SEQUENCE [LARGE SCALE GENOMIC DNA]</scope>
    <source>
        <strain evidence="3 4">2016D-0077</strain>
    </source>
</reference>
<organism evidence="3 4">
    <name type="scientific">Campylobacter corcagiensis</name>
    <dbReference type="NCBI Taxonomy" id="1448857"/>
    <lineage>
        <taxon>Bacteria</taxon>
        <taxon>Pseudomonadati</taxon>
        <taxon>Campylobacterota</taxon>
        <taxon>Epsilonproteobacteria</taxon>
        <taxon>Campylobacterales</taxon>
        <taxon>Campylobacteraceae</taxon>
        <taxon>Campylobacter</taxon>
    </lineage>
</organism>
<dbReference type="InterPro" id="IPR008207">
    <property type="entry name" value="Sig_transdc_His_kin_Hpt_dom"/>
</dbReference>
<evidence type="ECO:0000313" key="4">
    <source>
        <dbReference type="Proteomes" id="UP000594749"/>
    </source>
</evidence>
<dbReference type="AlphaFoldDB" id="A0A7M1LFS5"/>
<dbReference type="EMBL" id="CP063078">
    <property type="protein sequence ID" value="QOQ87449.1"/>
    <property type="molecule type" value="Genomic_DNA"/>
</dbReference>
<dbReference type="PROSITE" id="PS50894">
    <property type="entry name" value="HPT"/>
    <property type="match status" value="1"/>
</dbReference>
<gene>
    <name evidence="3" type="ORF">IMC76_01110</name>
</gene>